<protein>
    <recommendedName>
        <fullName evidence="2">tyrosinase</fullName>
        <ecNumber evidence="2">1.14.18.1</ecNumber>
    </recommendedName>
</protein>
<name>A0AAE0IQ80_9PEZI</name>
<evidence type="ECO:0000256" key="1">
    <source>
        <dbReference type="ARBA" id="ARBA00009928"/>
    </source>
</evidence>
<dbReference type="InterPro" id="IPR008922">
    <property type="entry name" value="Di-copper_centre_dom_sf"/>
</dbReference>
<feature type="region of interest" description="Disordered" evidence="8">
    <location>
        <begin position="302"/>
        <end position="330"/>
    </location>
</feature>
<dbReference type="Proteomes" id="UP001283341">
    <property type="component" value="Unassembled WGS sequence"/>
</dbReference>
<dbReference type="PROSITE" id="PS00498">
    <property type="entry name" value="TYROSINASE_2"/>
    <property type="match status" value="1"/>
</dbReference>
<reference evidence="11" key="1">
    <citation type="journal article" date="2023" name="Mol. Phylogenet. Evol.">
        <title>Genome-scale phylogeny and comparative genomics of the fungal order Sordariales.</title>
        <authorList>
            <person name="Hensen N."/>
            <person name="Bonometti L."/>
            <person name="Westerberg I."/>
            <person name="Brannstrom I.O."/>
            <person name="Guillou S."/>
            <person name="Cros-Aarteil S."/>
            <person name="Calhoun S."/>
            <person name="Haridas S."/>
            <person name="Kuo A."/>
            <person name="Mondo S."/>
            <person name="Pangilinan J."/>
            <person name="Riley R."/>
            <person name="LaButti K."/>
            <person name="Andreopoulos B."/>
            <person name="Lipzen A."/>
            <person name="Chen C."/>
            <person name="Yan M."/>
            <person name="Daum C."/>
            <person name="Ng V."/>
            <person name="Clum A."/>
            <person name="Steindorff A."/>
            <person name="Ohm R.A."/>
            <person name="Martin F."/>
            <person name="Silar P."/>
            <person name="Natvig D.O."/>
            <person name="Lalanne C."/>
            <person name="Gautier V."/>
            <person name="Ament-Velasquez S.L."/>
            <person name="Kruys A."/>
            <person name="Hutchinson M.I."/>
            <person name="Powell A.J."/>
            <person name="Barry K."/>
            <person name="Miller A.N."/>
            <person name="Grigoriev I.V."/>
            <person name="Debuchy R."/>
            <person name="Gladieux P."/>
            <person name="Hiltunen Thoren M."/>
            <person name="Johannesson H."/>
        </authorList>
    </citation>
    <scope>NUCLEOTIDE SEQUENCE</scope>
    <source>
        <strain evidence="11">CBS 118394</strain>
    </source>
</reference>
<evidence type="ECO:0000256" key="4">
    <source>
        <dbReference type="ARBA" id="ARBA00023008"/>
    </source>
</evidence>
<keyword evidence="5" id="KW-0470">Melanin biosynthesis</keyword>
<evidence type="ECO:0000256" key="7">
    <source>
        <dbReference type="ARBA" id="ARBA00048881"/>
    </source>
</evidence>
<evidence type="ECO:0000259" key="10">
    <source>
        <dbReference type="PROSITE" id="PS00498"/>
    </source>
</evidence>
<proteinExistence type="inferred from homology"/>
<evidence type="ECO:0000313" key="12">
    <source>
        <dbReference type="Proteomes" id="UP001283341"/>
    </source>
</evidence>
<dbReference type="AlphaFoldDB" id="A0AAE0IQ80"/>
<dbReference type="PRINTS" id="PR00092">
    <property type="entry name" value="TYROSINASE"/>
</dbReference>
<evidence type="ECO:0000313" key="11">
    <source>
        <dbReference type="EMBL" id="KAK3329214.1"/>
    </source>
</evidence>
<dbReference type="PROSITE" id="PS00497">
    <property type="entry name" value="TYROSINASE_1"/>
    <property type="match status" value="1"/>
</dbReference>
<dbReference type="GO" id="GO:0004503">
    <property type="term" value="F:tyrosinase activity"/>
    <property type="evidence" value="ECO:0007669"/>
    <property type="project" value="UniProtKB-EC"/>
</dbReference>
<comment type="similarity">
    <text evidence="1">Belongs to the tyrosinase family.</text>
</comment>
<comment type="catalytic activity">
    <reaction evidence="7">
        <text>L-tyrosine + O2 = L-dopaquinone + H2O</text>
        <dbReference type="Rhea" id="RHEA:18117"/>
        <dbReference type="ChEBI" id="CHEBI:15377"/>
        <dbReference type="ChEBI" id="CHEBI:15379"/>
        <dbReference type="ChEBI" id="CHEBI:57924"/>
        <dbReference type="ChEBI" id="CHEBI:58315"/>
        <dbReference type="EC" id="1.14.18.1"/>
    </reaction>
</comment>
<accession>A0AAE0IQ80</accession>
<evidence type="ECO:0000256" key="3">
    <source>
        <dbReference type="ARBA" id="ARBA00022723"/>
    </source>
</evidence>
<sequence>MATELRVRKDVEKLSPEELDNLIFAFDHICNLRPTDPNSFFVIAGYHGEPFRGPGRTRGSGWWGGYCNHGNILFPTWHRAYLVRLEEALRTADGCEDLTMPYWNELKMGTGTGDTKAFAGVPPPIFLQKTYTYQTDLRGKKGESVQNPLFSYKFQQGLVDRTSDDTATSGNYTKPLGYETVRFPFSGLMGVVDEDHTREYNQTLVDLGQAVTDQALLNNVLTWLNVEHIDPTDGSKPVNAGIGQRFLNCLLAPNYTVFSNTTSADAWNQDHLDIRGFVKPIVPLEDPHNLIHLAVGGFNVPGPNGGDFNPKNPDHPSDPNQFEDANGDMGENNTASFDPIFFFHHCFIDLMFWRWQQKWGATQQLDIKYADDVPETDYPGTNSIDSQGPTPGVALGTRLTLDSPLEPFTKTVTVGDQQQQVTKTSRDVTDIVQQLGYKYDYKERDAKKGPLGDGKDEPSPILRVAGTANRNDIKGSFIVSTWREPSTEGGTPVLIDLKGFLSRWNVSGCANCQTHLDIGTHVALRGYTTTQAQDAAASGSFTSYLHTRKNPKGERFDFEPYVGTNAA</sequence>
<dbReference type="GO" id="GO:0042438">
    <property type="term" value="P:melanin biosynthetic process"/>
    <property type="evidence" value="ECO:0007669"/>
    <property type="project" value="UniProtKB-KW"/>
</dbReference>
<dbReference type="GO" id="GO:0046872">
    <property type="term" value="F:metal ion binding"/>
    <property type="evidence" value="ECO:0007669"/>
    <property type="project" value="UniProtKB-KW"/>
</dbReference>
<dbReference type="EC" id="1.14.18.1" evidence="2"/>
<dbReference type="SUPFAM" id="SSF48056">
    <property type="entry name" value="Di-copper centre-containing domain"/>
    <property type="match status" value="1"/>
</dbReference>
<keyword evidence="3" id="KW-0479">Metal-binding</keyword>
<evidence type="ECO:0000256" key="5">
    <source>
        <dbReference type="ARBA" id="ARBA00023101"/>
    </source>
</evidence>
<feature type="domain" description="Tyrosinase copper-binding" evidence="9">
    <location>
        <begin position="69"/>
        <end position="86"/>
    </location>
</feature>
<dbReference type="InterPro" id="IPR050316">
    <property type="entry name" value="Tyrosinase/Hemocyanin"/>
</dbReference>
<gene>
    <name evidence="11" type="ORF">B0H66DRAFT_507729</name>
</gene>
<reference evidence="11" key="2">
    <citation type="submission" date="2023-06" db="EMBL/GenBank/DDBJ databases">
        <authorList>
            <consortium name="Lawrence Berkeley National Laboratory"/>
            <person name="Haridas S."/>
            <person name="Hensen N."/>
            <person name="Bonometti L."/>
            <person name="Westerberg I."/>
            <person name="Brannstrom I.O."/>
            <person name="Guillou S."/>
            <person name="Cros-Aarteil S."/>
            <person name="Calhoun S."/>
            <person name="Kuo A."/>
            <person name="Mondo S."/>
            <person name="Pangilinan J."/>
            <person name="Riley R."/>
            <person name="Labutti K."/>
            <person name="Andreopoulos B."/>
            <person name="Lipzen A."/>
            <person name="Chen C."/>
            <person name="Yanf M."/>
            <person name="Daum C."/>
            <person name="Ng V."/>
            <person name="Clum A."/>
            <person name="Steindorff A."/>
            <person name="Ohm R."/>
            <person name="Martin F."/>
            <person name="Silar P."/>
            <person name="Natvig D."/>
            <person name="Lalanne C."/>
            <person name="Gautier V."/>
            <person name="Ament-Velasquez S.L."/>
            <person name="Kruys A."/>
            <person name="Hutchinson M.I."/>
            <person name="Powell A.J."/>
            <person name="Barry K."/>
            <person name="Miller A.N."/>
            <person name="Grigoriev I.V."/>
            <person name="Debuchy R."/>
            <person name="Gladieux P."/>
            <person name="Thoren M.H."/>
            <person name="Johannesson H."/>
        </authorList>
    </citation>
    <scope>NUCLEOTIDE SEQUENCE</scope>
    <source>
        <strain evidence="11">CBS 118394</strain>
    </source>
</reference>
<evidence type="ECO:0000256" key="6">
    <source>
        <dbReference type="ARBA" id="ARBA00048233"/>
    </source>
</evidence>
<dbReference type="PANTHER" id="PTHR11474">
    <property type="entry name" value="TYROSINASE FAMILY MEMBER"/>
    <property type="match status" value="1"/>
</dbReference>
<keyword evidence="4" id="KW-0186">Copper</keyword>
<comment type="caution">
    <text evidence="11">The sequence shown here is derived from an EMBL/GenBank/DDBJ whole genome shotgun (WGS) entry which is preliminary data.</text>
</comment>
<evidence type="ECO:0000259" key="9">
    <source>
        <dbReference type="PROSITE" id="PS00497"/>
    </source>
</evidence>
<evidence type="ECO:0000256" key="8">
    <source>
        <dbReference type="SAM" id="MobiDB-lite"/>
    </source>
</evidence>
<dbReference type="Gene3D" id="1.10.1280.10">
    <property type="entry name" value="Di-copper center containing domain from catechol oxidase"/>
    <property type="match status" value="1"/>
</dbReference>
<dbReference type="PANTHER" id="PTHR11474:SF76">
    <property type="entry name" value="SHKT DOMAIN-CONTAINING PROTEIN"/>
    <property type="match status" value="1"/>
</dbReference>
<evidence type="ECO:0000256" key="2">
    <source>
        <dbReference type="ARBA" id="ARBA00011906"/>
    </source>
</evidence>
<dbReference type="Pfam" id="PF00264">
    <property type="entry name" value="Tyrosinase"/>
    <property type="match status" value="1"/>
</dbReference>
<feature type="domain" description="Tyrosinase copper-binding" evidence="10">
    <location>
        <begin position="338"/>
        <end position="349"/>
    </location>
</feature>
<dbReference type="InterPro" id="IPR002227">
    <property type="entry name" value="Tyrosinase_Cu-bd"/>
</dbReference>
<keyword evidence="12" id="KW-1185">Reference proteome</keyword>
<dbReference type="EMBL" id="JAUEDM010000001">
    <property type="protein sequence ID" value="KAK3329214.1"/>
    <property type="molecule type" value="Genomic_DNA"/>
</dbReference>
<organism evidence="11 12">
    <name type="scientific">Apodospora peruviana</name>
    <dbReference type="NCBI Taxonomy" id="516989"/>
    <lineage>
        <taxon>Eukaryota</taxon>
        <taxon>Fungi</taxon>
        <taxon>Dikarya</taxon>
        <taxon>Ascomycota</taxon>
        <taxon>Pezizomycotina</taxon>
        <taxon>Sordariomycetes</taxon>
        <taxon>Sordariomycetidae</taxon>
        <taxon>Sordariales</taxon>
        <taxon>Lasiosphaeriaceae</taxon>
        <taxon>Apodospora</taxon>
    </lineage>
</organism>
<comment type="catalytic activity">
    <reaction evidence="6">
        <text>2 L-dopa + O2 = 2 L-dopaquinone + 2 H2O</text>
        <dbReference type="Rhea" id="RHEA:34287"/>
        <dbReference type="ChEBI" id="CHEBI:15377"/>
        <dbReference type="ChEBI" id="CHEBI:15379"/>
        <dbReference type="ChEBI" id="CHEBI:57504"/>
        <dbReference type="ChEBI" id="CHEBI:57924"/>
        <dbReference type="EC" id="1.14.18.1"/>
    </reaction>
</comment>